<gene>
    <name evidence="2" type="ORF">OJAV_G00194790</name>
</gene>
<evidence type="ECO:0000313" key="2">
    <source>
        <dbReference type="EMBL" id="RVE60036.1"/>
    </source>
</evidence>
<dbReference type="OrthoDB" id="8907078at2759"/>
<organism evidence="2 3">
    <name type="scientific">Oryzias javanicus</name>
    <name type="common">Javanese ricefish</name>
    <name type="synonym">Aplocheilus javanicus</name>
    <dbReference type="NCBI Taxonomy" id="123683"/>
    <lineage>
        <taxon>Eukaryota</taxon>
        <taxon>Metazoa</taxon>
        <taxon>Chordata</taxon>
        <taxon>Craniata</taxon>
        <taxon>Vertebrata</taxon>
        <taxon>Euteleostomi</taxon>
        <taxon>Actinopterygii</taxon>
        <taxon>Neopterygii</taxon>
        <taxon>Teleostei</taxon>
        <taxon>Neoteleostei</taxon>
        <taxon>Acanthomorphata</taxon>
        <taxon>Ovalentaria</taxon>
        <taxon>Atherinomorphae</taxon>
        <taxon>Beloniformes</taxon>
        <taxon>Adrianichthyidae</taxon>
        <taxon>Oryziinae</taxon>
        <taxon>Oryzias</taxon>
    </lineage>
</organism>
<reference evidence="2 3" key="1">
    <citation type="submission" date="2018-11" db="EMBL/GenBank/DDBJ databases">
        <authorList>
            <person name="Lopez-Roques C."/>
            <person name="Donnadieu C."/>
            <person name="Bouchez O."/>
            <person name="Klopp C."/>
            <person name="Cabau C."/>
            <person name="Zahm M."/>
        </authorList>
    </citation>
    <scope>NUCLEOTIDE SEQUENCE [LARGE SCALE GENOMIC DNA]</scope>
    <source>
        <strain evidence="2">RS831</strain>
        <tissue evidence="2">Whole body</tissue>
    </source>
</reference>
<keyword evidence="1" id="KW-0812">Transmembrane</keyword>
<dbReference type="Proteomes" id="UP000283210">
    <property type="component" value="Chromosome 19"/>
</dbReference>
<evidence type="ECO:0000256" key="1">
    <source>
        <dbReference type="SAM" id="Phobius"/>
    </source>
</evidence>
<accession>A0A3S2NYZ3</accession>
<dbReference type="EMBL" id="CM012455">
    <property type="protein sequence ID" value="RVE60036.1"/>
    <property type="molecule type" value="Genomic_DNA"/>
</dbReference>
<sequence length="151" mass="16843">MLFSELLVIIIASVSCITFCLVATVLLLVFCRKDPHCCKQRLSSTAANTFPGGLFIIGRPDDYQLDSRLPQPPSYNSVCRTDRQSHIHAAIAQRFGLSESHQEPPPAYEETFDCYFPAADVQHLDVRLSIHTLQRPCTTSRGVSPRLPLSL</sequence>
<reference evidence="2 3" key="2">
    <citation type="submission" date="2019-01" db="EMBL/GenBank/DDBJ databases">
        <title>A chromosome length genome reference of the Java medaka (oryzias javanicus).</title>
        <authorList>
            <person name="Herpin A."/>
            <person name="Takehana Y."/>
            <person name="Naruse K."/>
            <person name="Ansai S."/>
            <person name="Kawaguchi M."/>
        </authorList>
    </citation>
    <scope>NUCLEOTIDE SEQUENCE [LARGE SCALE GENOMIC DNA]</scope>
    <source>
        <strain evidence="2">RS831</strain>
        <tissue evidence="2">Whole body</tissue>
    </source>
</reference>
<keyword evidence="3" id="KW-1185">Reference proteome</keyword>
<keyword evidence="1" id="KW-1133">Transmembrane helix</keyword>
<feature type="transmembrane region" description="Helical" evidence="1">
    <location>
        <begin position="6"/>
        <end position="31"/>
    </location>
</feature>
<evidence type="ECO:0000313" key="3">
    <source>
        <dbReference type="Proteomes" id="UP000283210"/>
    </source>
</evidence>
<dbReference type="AlphaFoldDB" id="A0A3S2NYZ3"/>
<keyword evidence="1" id="KW-0472">Membrane</keyword>
<proteinExistence type="predicted"/>
<protein>
    <submittedName>
        <fullName evidence="2">Uncharacterized protein</fullName>
    </submittedName>
</protein>
<name>A0A3S2NYZ3_ORYJA</name>